<gene>
    <name evidence="2" type="ORF">V1479_16050</name>
</gene>
<feature type="region of interest" description="Disordered" evidence="1">
    <location>
        <begin position="1"/>
        <end position="63"/>
    </location>
</feature>
<keyword evidence="3" id="KW-1185">Reference proteome</keyword>
<evidence type="ECO:0000313" key="2">
    <source>
        <dbReference type="EMBL" id="MEX4008827.1"/>
    </source>
</evidence>
<reference evidence="2 3" key="1">
    <citation type="submission" date="2024-01" db="EMBL/GenBank/DDBJ databases">
        <title>New evidence supports the origin of RcGTA from prophage.</title>
        <authorList>
            <person name="Xu Y."/>
            <person name="Liu B."/>
            <person name="Chen F."/>
        </authorList>
    </citation>
    <scope>NUCLEOTIDE SEQUENCE [LARGE SCALE GENOMIC DNA]</scope>
    <source>
        <strain evidence="2 3">CBW1107-2</strain>
    </source>
</reference>
<evidence type="ECO:0000256" key="1">
    <source>
        <dbReference type="SAM" id="MobiDB-lite"/>
    </source>
</evidence>
<proteinExistence type="predicted"/>
<sequence>MATTKAGGKDALSKKGSEAGKHLRTAAAKEERKVEARKGSDLKKGADRFEERAESANGKGAKT</sequence>
<dbReference type="Proteomes" id="UP001559025">
    <property type="component" value="Unassembled WGS sequence"/>
</dbReference>
<dbReference type="EMBL" id="JAZHFV010000005">
    <property type="protein sequence ID" value="MEX4008827.1"/>
    <property type="molecule type" value="Genomic_DNA"/>
</dbReference>
<evidence type="ECO:0008006" key="4">
    <source>
        <dbReference type="Google" id="ProtNLM"/>
    </source>
</evidence>
<evidence type="ECO:0000313" key="3">
    <source>
        <dbReference type="Proteomes" id="UP001559025"/>
    </source>
</evidence>
<comment type="caution">
    <text evidence="2">The sequence shown here is derived from an EMBL/GenBank/DDBJ whole genome shotgun (WGS) entry which is preliminary data.</text>
</comment>
<dbReference type="RefSeq" id="WP_173189606.1">
    <property type="nucleotide sequence ID" value="NZ_JABETK010000001.1"/>
</dbReference>
<feature type="compositionally biased region" description="Basic and acidic residues" evidence="1">
    <location>
        <begin position="7"/>
        <end position="54"/>
    </location>
</feature>
<protein>
    <recommendedName>
        <fullName evidence="4">CsbD-like</fullName>
    </recommendedName>
</protein>
<organism evidence="2 3">
    <name type="scientific">Neoaquamicrobium sediminum</name>
    <dbReference type="NCBI Taxonomy" id="1849104"/>
    <lineage>
        <taxon>Bacteria</taxon>
        <taxon>Pseudomonadati</taxon>
        <taxon>Pseudomonadota</taxon>
        <taxon>Alphaproteobacteria</taxon>
        <taxon>Hyphomicrobiales</taxon>
        <taxon>Phyllobacteriaceae</taxon>
        <taxon>Neoaquamicrobium</taxon>
    </lineage>
</organism>
<name>A0ABV3WVW5_9HYPH</name>
<accession>A0ABV3WVW5</accession>